<protein>
    <submittedName>
        <fullName evidence="3">XRE family transcriptional regulator</fullName>
    </submittedName>
</protein>
<dbReference type="GO" id="GO:0003677">
    <property type="term" value="F:DNA binding"/>
    <property type="evidence" value="ECO:0007669"/>
    <property type="project" value="UniProtKB-KW"/>
</dbReference>
<organism evidence="3 4">
    <name type="scientific">Caulobacter mirabilis</name>
    <dbReference type="NCBI Taxonomy" id="69666"/>
    <lineage>
        <taxon>Bacteria</taxon>
        <taxon>Pseudomonadati</taxon>
        <taxon>Pseudomonadota</taxon>
        <taxon>Alphaproteobacteria</taxon>
        <taxon>Caulobacterales</taxon>
        <taxon>Caulobacteraceae</taxon>
        <taxon>Caulobacter</taxon>
    </lineage>
</organism>
<accession>A0A2D2B4A3</accession>
<dbReference type="Proteomes" id="UP000228945">
    <property type="component" value="Chromosome"/>
</dbReference>
<dbReference type="SUPFAM" id="SSF47413">
    <property type="entry name" value="lambda repressor-like DNA-binding domains"/>
    <property type="match status" value="1"/>
</dbReference>
<dbReference type="AlphaFoldDB" id="A0A2D2B4A3"/>
<sequence>MPDPIDIDVGARIRVRRKELGYSQAYLADHLGLTFQQVQKYERGSNRVSASMLVRIAERLGCTVGYLVGEEAGSGGNLENGLLGRFAKPGVTELVEAFDSIESPQVRGALLRLARSMAEGDDDFEVTAA</sequence>
<evidence type="ECO:0000259" key="2">
    <source>
        <dbReference type="PROSITE" id="PS50943"/>
    </source>
</evidence>
<reference evidence="3 4" key="1">
    <citation type="submission" date="2017-10" db="EMBL/GenBank/DDBJ databases">
        <title>Genome sequence of Caulobacter mirabilis FWC38.</title>
        <authorList>
            <person name="Fiebig A."/>
            <person name="Crosson S."/>
        </authorList>
    </citation>
    <scope>NUCLEOTIDE SEQUENCE [LARGE SCALE GENOMIC DNA]</scope>
    <source>
        <strain evidence="3 4">FWC 38</strain>
    </source>
</reference>
<evidence type="ECO:0000313" key="3">
    <source>
        <dbReference type="EMBL" id="ATQ45093.1"/>
    </source>
</evidence>
<name>A0A2D2B4A3_9CAUL</name>
<dbReference type="SMART" id="SM00530">
    <property type="entry name" value="HTH_XRE"/>
    <property type="match status" value="1"/>
</dbReference>
<dbReference type="EMBL" id="CP024201">
    <property type="protein sequence ID" value="ATQ45093.1"/>
    <property type="molecule type" value="Genomic_DNA"/>
</dbReference>
<keyword evidence="4" id="KW-1185">Reference proteome</keyword>
<dbReference type="Gene3D" id="1.10.260.40">
    <property type="entry name" value="lambda repressor-like DNA-binding domains"/>
    <property type="match status" value="1"/>
</dbReference>
<evidence type="ECO:0000313" key="4">
    <source>
        <dbReference type="Proteomes" id="UP000228945"/>
    </source>
</evidence>
<dbReference type="Pfam" id="PF01381">
    <property type="entry name" value="HTH_3"/>
    <property type="match status" value="1"/>
</dbReference>
<dbReference type="RefSeq" id="WP_099624330.1">
    <property type="nucleotide sequence ID" value="NZ_CP024201.1"/>
</dbReference>
<gene>
    <name evidence="3" type="ORF">CSW64_17940</name>
</gene>
<dbReference type="InterPro" id="IPR010982">
    <property type="entry name" value="Lambda_DNA-bd_dom_sf"/>
</dbReference>
<dbReference type="PROSITE" id="PS50943">
    <property type="entry name" value="HTH_CROC1"/>
    <property type="match status" value="1"/>
</dbReference>
<keyword evidence="1" id="KW-0238">DNA-binding</keyword>
<evidence type="ECO:0000256" key="1">
    <source>
        <dbReference type="ARBA" id="ARBA00023125"/>
    </source>
</evidence>
<dbReference type="PANTHER" id="PTHR46558">
    <property type="entry name" value="TRACRIPTIONAL REGULATORY PROTEIN-RELATED-RELATED"/>
    <property type="match status" value="1"/>
</dbReference>
<dbReference type="KEGG" id="cmb:CSW64_17940"/>
<dbReference type="InterPro" id="IPR001387">
    <property type="entry name" value="Cro/C1-type_HTH"/>
</dbReference>
<dbReference type="PANTHER" id="PTHR46558:SF4">
    <property type="entry name" value="DNA-BIDING PHAGE PROTEIN"/>
    <property type="match status" value="1"/>
</dbReference>
<dbReference type="OrthoDB" id="9797172at2"/>
<proteinExistence type="predicted"/>
<dbReference type="CDD" id="cd00093">
    <property type="entry name" value="HTH_XRE"/>
    <property type="match status" value="1"/>
</dbReference>
<feature type="domain" description="HTH cro/C1-type" evidence="2">
    <location>
        <begin position="13"/>
        <end position="67"/>
    </location>
</feature>